<dbReference type="SUPFAM" id="SSF51182">
    <property type="entry name" value="RmlC-like cupins"/>
    <property type="match status" value="1"/>
</dbReference>
<organism evidence="2 3">
    <name type="scientific">Rhodopirellula halodulae</name>
    <dbReference type="NCBI Taxonomy" id="2894198"/>
    <lineage>
        <taxon>Bacteria</taxon>
        <taxon>Pseudomonadati</taxon>
        <taxon>Planctomycetota</taxon>
        <taxon>Planctomycetia</taxon>
        <taxon>Pirellulales</taxon>
        <taxon>Pirellulaceae</taxon>
        <taxon>Rhodopirellula</taxon>
    </lineage>
</organism>
<keyword evidence="3" id="KW-1185">Reference proteome</keyword>
<protein>
    <submittedName>
        <fullName evidence="2">DUF4437 domain-containing protein</fullName>
    </submittedName>
</protein>
<dbReference type="InterPro" id="IPR028013">
    <property type="entry name" value="DUF4437"/>
</dbReference>
<sequence>MSNNLRPVFSGLLVAIAMSVSSFGQDTFRAESLDGYSIAKTQVVHVSEVSWQPLNPARGDKAPKAGTLWGDQTKPGKSGFLVKFLDGFSSPPHIHNITYRGVVISGGLHNDDPNAEPMWMPVTSYWTQPAGEVHVTAARGSSVAYVEIQEGPYLVMPPEKAFGNQERPLNVDASNIVWLTASESEWIDEASFNSSASAPAIAYLWQIASQENDDTPVVSCSLVRLPAGFEGTFVNEQGAFRSVVIQGDVSLEGHDVQGPETLSPGAYFGFEGKAFQTVSASKDAVIYVRSEGPFRIIR</sequence>
<accession>A0ABS8NP85</accession>
<feature type="signal peptide" evidence="1">
    <location>
        <begin position="1"/>
        <end position="24"/>
    </location>
</feature>
<dbReference type="EMBL" id="JAJKFW010000064">
    <property type="protein sequence ID" value="MCC9645350.1"/>
    <property type="molecule type" value="Genomic_DNA"/>
</dbReference>
<name>A0ABS8NP85_9BACT</name>
<dbReference type="Pfam" id="PF14499">
    <property type="entry name" value="DUF4437"/>
    <property type="match status" value="1"/>
</dbReference>
<dbReference type="InterPro" id="IPR011051">
    <property type="entry name" value="RmlC_Cupin_sf"/>
</dbReference>
<dbReference type="Gene3D" id="2.60.120.10">
    <property type="entry name" value="Jelly Rolls"/>
    <property type="match status" value="1"/>
</dbReference>
<dbReference type="RefSeq" id="WP_230276968.1">
    <property type="nucleotide sequence ID" value="NZ_JAJKFW010000064.1"/>
</dbReference>
<feature type="chain" id="PRO_5046269449" evidence="1">
    <location>
        <begin position="25"/>
        <end position="298"/>
    </location>
</feature>
<comment type="caution">
    <text evidence="2">The sequence shown here is derived from an EMBL/GenBank/DDBJ whole genome shotgun (WGS) entry which is preliminary data.</text>
</comment>
<keyword evidence="1" id="KW-0732">Signal</keyword>
<evidence type="ECO:0000256" key="1">
    <source>
        <dbReference type="SAM" id="SignalP"/>
    </source>
</evidence>
<dbReference type="InterPro" id="IPR014710">
    <property type="entry name" value="RmlC-like_jellyroll"/>
</dbReference>
<dbReference type="Proteomes" id="UP001430306">
    <property type="component" value="Unassembled WGS sequence"/>
</dbReference>
<gene>
    <name evidence="2" type="ORF">LOC71_23975</name>
</gene>
<reference evidence="2" key="1">
    <citation type="submission" date="2021-11" db="EMBL/GenBank/DDBJ databases">
        <title>Genome sequence.</title>
        <authorList>
            <person name="Sun Q."/>
        </authorList>
    </citation>
    <scope>NUCLEOTIDE SEQUENCE</scope>
    <source>
        <strain evidence="2">JC740</strain>
    </source>
</reference>
<evidence type="ECO:0000313" key="3">
    <source>
        <dbReference type="Proteomes" id="UP001430306"/>
    </source>
</evidence>
<evidence type="ECO:0000313" key="2">
    <source>
        <dbReference type="EMBL" id="MCC9645350.1"/>
    </source>
</evidence>
<dbReference type="CDD" id="cd06989">
    <property type="entry name" value="cupin_DRT102"/>
    <property type="match status" value="1"/>
</dbReference>
<proteinExistence type="predicted"/>